<protein>
    <submittedName>
        <fullName evidence="3">Uncharacterized protein</fullName>
    </submittedName>
</protein>
<sequence length="181" mass="20889">MLEYIQLRALEVYNNPYLADFSDLGRLSKLQHLNIGSCNIEVLPNELFELKRLRVLVLDDNPLLEPITDLSPLDKLEVLLMRNCNLTELPHSLRCLPQLMFIAVEQNQISHISATLNTLENLQVLSIYGNRGIHISSKLGRSQSLKRINVDLKFCQKNLPNKLSKMINVWKDTPCAWWKQL</sequence>
<dbReference type="InterPro" id="IPR001611">
    <property type="entry name" value="Leu-rich_rpt"/>
</dbReference>
<name>F6UXK5_CIOIN</name>
<keyword evidence="1" id="KW-0433">Leucine-rich repeat</keyword>
<evidence type="ECO:0000313" key="4">
    <source>
        <dbReference type="Proteomes" id="UP000008144"/>
    </source>
</evidence>
<reference evidence="3" key="3">
    <citation type="submission" date="2025-08" db="UniProtKB">
        <authorList>
            <consortium name="Ensembl"/>
        </authorList>
    </citation>
    <scope>IDENTIFICATION</scope>
</reference>
<reference evidence="3" key="2">
    <citation type="journal article" date="2008" name="Genome Biol.">
        <title>Improved genome assembly and evidence-based global gene model set for the chordate Ciona intestinalis: new insight into intron and operon populations.</title>
        <authorList>
            <person name="Satou Y."/>
            <person name="Mineta K."/>
            <person name="Ogasawara M."/>
            <person name="Sasakura Y."/>
            <person name="Shoguchi E."/>
            <person name="Ueno K."/>
            <person name="Yamada L."/>
            <person name="Matsumoto J."/>
            <person name="Wasserscheid J."/>
            <person name="Dewar K."/>
            <person name="Wiley G.B."/>
            <person name="Macmil S.L."/>
            <person name="Roe B.A."/>
            <person name="Zeller R.W."/>
            <person name="Hastings K.E."/>
            <person name="Lemaire P."/>
            <person name="Lindquist E."/>
            <person name="Endo T."/>
            <person name="Hotta K."/>
            <person name="Inaba K."/>
        </authorList>
    </citation>
    <scope>NUCLEOTIDE SEQUENCE [LARGE SCALE GENOMIC DNA]</scope>
    <source>
        <strain evidence="3">wild type</strain>
    </source>
</reference>
<dbReference type="Proteomes" id="UP000008144">
    <property type="component" value="Chromosome 2"/>
</dbReference>
<dbReference type="Pfam" id="PF00560">
    <property type="entry name" value="LRR_1"/>
    <property type="match status" value="2"/>
</dbReference>
<dbReference type="InterPro" id="IPR050216">
    <property type="entry name" value="LRR_domain-containing"/>
</dbReference>
<dbReference type="InParanoid" id="F6UXK5"/>
<accession>F6UXK5</accession>
<dbReference type="STRING" id="7719.ENSCINP00000021715"/>
<evidence type="ECO:0000313" key="3">
    <source>
        <dbReference type="Ensembl" id="ENSCINP00000021715.2"/>
    </source>
</evidence>
<dbReference type="InterPro" id="IPR032675">
    <property type="entry name" value="LRR_dom_sf"/>
</dbReference>
<dbReference type="PANTHER" id="PTHR48051:SF1">
    <property type="entry name" value="RAS SUPPRESSOR PROTEIN 1"/>
    <property type="match status" value="1"/>
</dbReference>
<keyword evidence="4" id="KW-1185">Reference proteome</keyword>
<keyword evidence="2" id="KW-0677">Repeat</keyword>
<dbReference type="SMART" id="SM00369">
    <property type="entry name" value="LRR_TYP"/>
    <property type="match status" value="3"/>
</dbReference>
<evidence type="ECO:0000256" key="1">
    <source>
        <dbReference type="ARBA" id="ARBA00022614"/>
    </source>
</evidence>
<reference evidence="4" key="1">
    <citation type="journal article" date="2002" name="Science">
        <title>The draft genome of Ciona intestinalis: insights into chordate and vertebrate origins.</title>
        <authorList>
            <person name="Dehal P."/>
            <person name="Satou Y."/>
            <person name="Campbell R.K."/>
            <person name="Chapman J."/>
            <person name="Degnan B."/>
            <person name="De Tomaso A."/>
            <person name="Davidson B."/>
            <person name="Di Gregorio A."/>
            <person name="Gelpke M."/>
            <person name="Goodstein D.M."/>
            <person name="Harafuji N."/>
            <person name="Hastings K.E."/>
            <person name="Ho I."/>
            <person name="Hotta K."/>
            <person name="Huang W."/>
            <person name="Kawashima T."/>
            <person name="Lemaire P."/>
            <person name="Martinez D."/>
            <person name="Meinertzhagen I.A."/>
            <person name="Necula S."/>
            <person name="Nonaka M."/>
            <person name="Putnam N."/>
            <person name="Rash S."/>
            <person name="Saiga H."/>
            <person name="Satake M."/>
            <person name="Terry A."/>
            <person name="Yamada L."/>
            <person name="Wang H.G."/>
            <person name="Awazu S."/>
            <person name="Azumi K."/>
            <person name="Boore J."/>
            <person name="Branno M."/>
            <person name="Chin-Bow S."/>
            <person name="DeSantis R."/>
            <person name="Doyle S."/>
            <person name="Francino P."/>
            <person name="Keys D.N."/>
            <person name="Haga S."/>
            <person name="Hayashi H."/>
            <person name="Hino K."/>
            <person name="Imai K.S."/>
            <person name="Inaba K."/>
            <person name="Kano S."/>
            <person name="Kobayashi K."/>
            <person name="Kobayashi M."/>
            <person name="Lee B.I."/>
            <person name="Makabe K.W."/>
            <person name="Manohar C."/>
            <person name="Matassi G."/>
            <person name="Medina M."/>
            <person name="Mochizuki Y."/>
            <person name="Mount S."/>
            <person name="Morishita T."/>
            <person name="Miura S."/>
            <person name="Nakayama A."/>
            <person name="Nishizaka S."/>
            <person name="Nomoto H."/>
            <person name="Ohta F."/>
            <person name="Oishi K."/>
            <person name="Rigoutsos I."/>
            <person name="Sano M."/>
            <person name="Sasaki A."/>
            <person name="Sasakura Y."/>
            <person name="Shoguchi E."/>
            <person name="Shin-i T."/>
            <person name="Spagnuolo A."/>
            <person name="Stainier D."/>
            <person name="Suzuki M.M."/>
            <person name="Tassy O."/>
            <person name="Takatori N."/>
            <person name="Tokuoka M."/>
            <person name="Yagi K."/>
            <person name="Yoshizaki F."/>
            <person name="Wada S."/>
            <person name="Zhang C."/>
            <person name="Hyatt P.D."/>
            <person name="Larimer F."/>
            <person name="Detter C."/>
            <person name="Doggett N."/>
            <person name="Glavina T."/>
            <person name="Hawkins T."/>
            <person name="Richardson P."/>
            <person name="Lucas S."/>
            <person name="Kohara Y."/>
            <person name="Levine M."/>
            <person name="Satoh N."/>
            <person name="Rokhsar D.S."/>
        </authorList>
    </citation>
    <scope>NUCLEOTIDE SEQUENCE [LARGE SCALE GENOMIC DNA]</scope>
</reference>
<dbReference type="InterPro" id="IPR003591">
    <property type="entry name" value="Leu-rich_rpt_typical-subtyp"/>
</dbReference>
<proteinExistence type="predicted"/>
<evidence type="ECO:0000256" key="2">
    <source>
        <dbReference type="ARBA" id="ARBA00022737"/>
    </source>
</evidence>
<dbReference type="PANTHER" id="PTHR48051">
    <property type="match status" value="1"/>
</dbReference>
<dbReference type="Ensembl" id="ENSCINT00000021961.2">
    <property type="protein sequence ID" value="ENSCINP00000021715.2"/>
    <property type="gene ID" value="ENSCING00000011344.2"/>
</dbReference>
<organism evidence="3 4">
    <name type="scientific">Ciona intestinalis</name>
    <name type="common">Transparent sea squirt</name>
    <name type="synonym">Ascidia intestinalis</name>
    <dbReference type="NCBI Taxonomy" id="7719"/>
    <lineage>
        <taxon>Eukaryota</taxon>
        <taxon>Metazoa</taxon>
        <taxon>Chordata</taxon>
        <taxon>Tunicata</taxon>
        <taxon>Ascidiacea</taxon>
        <taxon>Phlebobranchia</taxon>
        <taxon>Cionidae</taxon>
        <taxon>Ciona</taxon>
    </lineage>
</organism>
<dbReference type="AlphaFoldDB" id="F6UXK5"/>
<reference evidence="3" key="4">
    <citation type="submission" date="2025-09" db="UniProtKB">
        <authorList>
            <consortium name="Ensembl"/>
        </authorList>
    </citation>
    <scope>IDENTIFICATION</scope>
</reference>
<dbReference type="EMBL" id="EAAA01001581">
    <property type="status" value="NOT_ANNOTATED_CDS"/>
    <property type="molecule type" value="Genomic_DNA"/>
</dbReference>
<dbReference type="SUPFAM" id="SSF52058">
    <property type="entry name" value="L domain-like"/>
    <property type="match status" value="1"/>
</dbReference>
<dbReference type="Gene3D" id="3.80.10.10">
    <property type="entry name" value="Ribonuclease Inhibitor"/>
    <property type="match status" value="1"/>
</dbReference>
<dbReference type="HOGENOM" id="CLU_1488523_0_0_1"/>